<reference evidence="5 6" key="1">
    <citation type="journal article" date="2020" name="bioRxiv">
        <title>Sequence and annotation of 42 cannabis genomes reveals extensive copy number variation in cannabinoid synthesis and pathogen resistance genes.</title>
        <authorList>
            <person name="Mckernan K.J."/>
            <person name="Helbert Y."/>
            <person name="Kane L.T."/>
            <person name="Ebling H."/>
            <person name="Zhang L."/>
            <person name="Liu B."/>
            <person name="Eaton Z."/>
            <person name="Mclaughlin S."/>
            <person name="Kingan S."/>
            <person name="Baybayan P."/>
            <person name="Concepcion G."/>
            <person name="Jordan M."/>
            <person name="Riva A."/>
            <person name="Barbazuk W."/>
            <person name="Harkins T."/>
        </authorList>
    </citation>
    <scope>NUCLEOTIDE SEQUENCE [LARGE SCALE GENOMIC DNA]</scope>
    <source>
        <strain evidence="5 6">cv. Jamaican Lion 4</strain>
        <strain evidence="4">Father</strain>
        <strain evidence="3">Mother</strain>
        <tissue evidence="4">Leaf</tissue>
    </source>
</reference>
<dbReference type="Proteomes" id="UP000525078">
    <property type="component" value="Unassembled WGS sequence"/>
</dbReference>
<evidence type="ECO:0000313" key="3">
    <source>
        <dbReference type="EMBL" id="KAF4354604.1"/>
    </source>
</evidence>
<gene>
    <name evidence="3" type="ORF">F8388_009595</name>
    <name evidence="4" type="ORF">G4B88_005362</name>
</gene>
<dbReference type="Proteomes" id="UP000583929">
    <property type="component" value="Unassembled WGS sequence"/>
</dbReference>
<dbReference type="PANTHER" id="PTHR34189">
    <property type="entry name" value="TRANSMEMBRANE PROTEIN"/>
    <property type="match status" value="1"/>
</dbReference>
<dbReference type="EMBL" id="JAATIP010000278">
    <property type="protein sequence ID" value="KAF4354604.1"/>
    <property type="molecule type" value="Genomic_DNA"/>
</dbReference>
<keyword evidence="2" id="KW-1133">Transmembrane helix</keyword>
<feature type="transmembrane region" description="Helical" evidence="2">
    <location>
        <begin position="86"/>
        <end position="104"/>
    </location>
</feature>
<evidence type="ECO:0000256" key="2">
    <source>
        <dbReference type="SAM" id="Phobius"/>
    </source>
</evidence>
<feature type="region of interest" description="Disordered" evidence="1">
    <location>
        <begin position="1"/>
        <end position="20"/>
    </location>
</feature>
<sequence>MQQRYSSSSSSSSPSPSPQQITIKLTEHQHHHHTKTSPFIRRSSSMADFTSTTPTSLPLYDPRSVLGKKDHHHHHMIKRSLFSEKWIHAIPVIIFISLFILFWFCYPVTVEIKDGKIVGIHRIINNNNNMSVILNKGMEIGTVASTILSQEEDIADVPLPQNFTDQENGTINKEIKMY</sequence>
<evidence type="ECO:0000313" key="5">
    <source>
        <dbReference type="Proteomes" id="UP000525078"/>
    </source>
</evidence>
<evidence type="ECO:0000313" key="6">
    <source>
        <dbReference type="Proteomes" id="UP000583929"/>
    </source>
</evidence>
<protein>
    <submittedName>
        <fullName evidence="4">Uncharacterized protein</fullName>
    </submittedName>
</protein>
<dbReference type="PANTHER" id="PTHR34189:SF18">
    <property type="entry name" value="SERINE_THREONINE-KINASE RLCKVII PROTEIN"/>
    <property type="match status" value="1"/>
</dbReference>
<proteinExistence type="predicted"/>
<keyword evidence="2" id="KW-0472">Membrane</keyword>
<evidence type="ECO:0000313" key="4">
    <source>
        <dbReference type="EMBL" id="KAF4392403.1"/>
    </source>
</evidence>
<keyword evidence="6" id="KW-1185">Reference proteome</keyword>
<feature type="compositionally biased region" description="Low complexity" evidence="1">
    <location>
        <begin position="1"/>
        <end position="14"/>
    </location>
</feature>
<name>A0A7J6HAT4_CANSA</name>
<evidence type="ECO:0000256" key="1">
    <source>
        <dbReference type="SAM" id="MobiDB-lite"/>
    </source>
</evidence>
<comment type="caution">
    <text evidence="4">The sequence shown here is derived from an EMBL/GenBank/DDBJ whole genome shotgun (WGS) entry which is preliminary data.</text>
</comment>
<dbReference type="AlphaFoldDB" id="A0A7J6HAT4"/>
<dbReference type="EMBL" id="JAATIQ010000053">
    <property type="protein sequence ID" value="KAF4392403.1"/>
    <property type="molecule type" value="Genomic_DNA"/>
</dbReference>
<keyword evidence="2" id="KW-0812">Transmembrane</keyword>
<organism evidence="4 6">
    <name type="scientific">Cannabis sativa</name>
    <name type="common">Hemp</name>
    <name type="synonym">Marijuana</name>
    <dbReference type="NCBI Taxonomy" id="3483"/>
    <lineage>
        <taxon>Eukaryota</taxon>
        <taxon>Viridiplantae</taxon>
        <taxon>Streptophyta</taxon>
        <taxon>Embryophyta</taxon>
        <taxon>Tracheophyta</taxon>
        <taxon>Spermatophyta</taxon>
        <taxon>Magnoliopsida</taxon>
        <taxon>eudicotyledons</taxon>
        <taxon>Gunneridae</taxon>
        <taxon>Pentapetalae</taxon>
        <taxon>rosids</taxon>
        <taxon>fabids</taxon>
        <taxon>Rosales</taxon>
        <taxon>Cannabaceae</taxon>
        <taxon>Cannabis</taxon>
    </lineage>
</organism>
<accession>A0A7J6HAT4</accession>